<evidence type="ECO:0000313" key="1">
    <source>
        <dbReference type="EMBL" id="PXA64839.1"/>
    </source>
</evidence>
<protein>
    <recommendedName>
        <fullName evidence="3">Lipoprotein</fullName>
    </recommendedName>
</protein>
<dbReference type="EMBL" id="QHLZ01000008">
    <property type="protein sequence ID" value="PXA64839.1"/>
    <property type="molecule type" value="Genomic_DNA"/>
</dbReference>
<reference evidence="1 2" key="1">
    <citation type="submission" date="2018-05" db="EMBL/GenBank/DDBJ databases">
        <title>Genetic diversity of glacier-inhabiting Cryobacterium bacteria in China and description of Cryobacterium mengkeensis sp. nov. and Arthrobacter glacialis sp. nov.</title>
        <authorList>
            <person name="Liu Q."/>
            <person name="Xin Y.-H."/>
        </authorList>
    </citation>
    <scope>NUCLEOTIDE SEQUENCE [LARGE SCALE GENOMIC DNA]</scope>
    <source>
        <strain evidence="1 2">GP3</strain>
    </source>
</reference>
<dbReference type="PROSITE" id="PS51257">
    <property type="entry name" value="PROKAR_LIPOPROTEIN"/>
    <property type="match status" value="1"/>
</dbReference>
<name>A0A2V3DQP3_9MICC</name>
<dbReference type="Proteomes" id="UP000246303">
    <property type="component" value="Unassembled WGS sequence"/>
</dbReference>
<dbReference type="AlphaFoldDB" id="A0A2V3DQP3"/>
<gene>
    <name evidence="1" type="ORF">CVS29_13610</name>
</gene>
<evidence type="ECO:0008006" key="3">
    <source>
        <dbReference type="Google" id="ProtNLM"/>
    </source>
</evidence>
<organism evidence="1 2">
    <name type="scientific">Arthrobacter psychrochitiniphilus</name>
    <dbReference type="NCBI Taxonomy" id="291045"/>
    <lineage>
        <taxon>Bacteria</taxon>
        <taxon>Bacillati</taxon>
        <taxon>Actinomycetota</taxon>
        <taxon>Actinomycetes</taxon>
        <taxon>Micrococcales</taxon>
        <taxon>Micrococcaceae</taxon>
        <taxon>Arthrobacter</taxon>
    </lineage>
</organism>
<evidence type="ECO:0000313" key="2">
    <source>
        <dbReference type="Proteomes" id="UP000246303"/>
    </source>
</evidence>
<comment type="caution">
    <text evidence="1">The sequence shown here is derived from an EMBL/GenBank/DDBJ whole genome shotgun (WGS) entry which is preliminary data.</text>
</comment>
<dbReference type="OrthoDB" id="4952992at2"/>
<sequence length="143" mass="15271">MKRRSFPFIAVVGIAGLLLTGCSGQAGLKALQRDATPEDSLPSSITLSEEVNRDSSRLLATKDGVRYFAVQSDDARTTCVAVVPPDENDWHVGCGETRNSGEIINVSSAKGPYSTILLGDDSDTGKIESGWIKISDNLLVSDR</sequence>
<keyword evidence="2" id="KW-1185">Reference proteome</keyword>
<proteinExistence type="predicted"/>
<accession>A0A2V3DQP3</accession>
<dbReference type="RefSeq" id="WP_110106867.1">
    <property type="nucleotide sequence ID" value="NZ_JACBZZ010000001.1"/>
</dbReference>